<proteinExistence type="predicted"/>
<feature type="region of interest" description="Disordered" evidence="1">
    <location>
        <begin position="373"/>
        <end position="400"/>
    </location>
</feature>
<feature type="compositionally biased region" description="Basic and acidic residues" evidence="1">
    <location>
        <begin position="312"/>
        <end position="329"/>
    </location>
</feature>
<dbReference type="InParanoid" id="A0A4S2N3M6"/>
<feature type="compositionally biased region" description="Polar residues" evidence="1">
    <location>
        <begin position="644"/>
        <end position="655"/>
    </location>
</feature>
<name>A0A4S2N3M6_9PEZI</name>
<feature type="region of interest" description="Disordered" evidence="1">
    <location>
        <begin position="679"/>
        <end position="776"/>
    </location>
</feature>
<feature type="region of interest" description="Disordered" evidence="1">
    <location>
        <begin position="815"/>
        <end position="836"/>
    </location>
</feature>
<evidence type="ECO:0000313" key="3">
    <source>
        <dbReference type="Proteomes" id="UP000298138"/>
    </source>
</evidence>
<dbReference type="EMBL" id="ML220113">
    <property type="protein sequence ID" value="TGZ83646.1"/>
    <property type="molecule type" value="Genomic_DNA"/>
</dbReference>
<organism evidence="2 3">
    <name type="scientific">Ascodesmis nigricans</name>
    <dbReference type="NCBI Taxonomy" id="341454"/>
    <lineage>
        <taxon>Eukaryota</taxon>
        <taxon>Fungi</taxon>
        <taxon>Dikarya</taxon>
        <taxon>Ascomycota</taxon>
        <taxon>Pezizomycotina</taxon>
        <taxon>Pezizomycetes</taxon>
        <taxon>Pezizales</taxon>
        <taxon>Ascodesmidaceae</taxon>
        <taxon>Ascodesmis</taxon>
    </lineage>
</organism>
<feature type="compositionally biased region" description="Basic and acidic residues" evidence="1">
    <location>
        <begin position="46"/>
        <end position="86"/>
    </location>
</feature>
<feature type="region of interest" description="Disordered" evidence="1">
    <location>
        <begin position="312"/>
        <end position="341"/>
    </location>
</feature>
<feature type="compositionally biased region" description="Low complexity" evidence="1">
    <location>
        <begin position="487"/>
        <end position="500"/>
    </location>
</feature>
<dbReference type="AlphaFoldDB" id="A0A4S2N3M6"/>
<feature type="compositionally biased region" description="Polar residues" evidence="1">
    <location>
        <begin position="104"/>
        <end position="117"/>
    </location>
</feature>
<feature type="region of interest" description="Disordered" evidence="1">
    <location>
        <begin position="880"/>
        <end position="900"/>
    </location>
</feature>
<feature type="compositionally biased region" description="Basic and acidic residues" evidence="1">
    <location>
        <begin position="199"/>
        <end position="211"/>
    </location>
</feature>
<feature type="region of interest" description="Disordered" evidence="1">
    <location>
        <begin position="484"/>
        <end position="568"/>
    </location>
</feature>
<feature type="compositionally biased region" description="Basic and acidic residues" evidence="1">
    <location>
        <begin position="152"/>
        <end position="165"/>
    </location>
</feature>
<protein>
    <submittedName>
        <fullName evidence="2">Uncharacterized protein</fullName>
    </submittedName>
</protein>
<feature type="compositionally biased region" description="Basic and acidic residues" evidence="1">
    <location>
        <begin position="595"/>
        <end position="604"/>
    </location>
</feature>
<feature type="compositionally biased region" description="Gly residues" evidence="1">
    <location>
        <begin position="524"/>
        <end position="534"/>
    </location>
</feature>
<feature type="compositionally biased region" description="Polar residues" evidence="1">
    <location>
        <begin position="745"/>
        <end position="757"/>
    </location>
</feature>
<feature type="region of interest" description="Disordered" evidence="1">
    <location>
        <begin position="12"/>
        <end position="211"/>
    </location>
</feature>
<feature type="region of interest" description="Disordered" evidence="1">
    <location>
        <begin position="586"/>
        <end position="661"/>
    </location>
</feature>
<feature type="compositionally biased region" description="Basic and acidic residues" evidence="1">
    <location>
        <begin position="173"/>
        <end position="188"/>
    </location>
</feature>
<feature type="region of interest" description="Disordered" evidence="1">
    <location>
        <begin position="249"/>
        <end position="278"/>
    </location>
</feature>
<accession>A0A4S2N3M6</accession>
<dbReference type="Proteomes" id="UP000298138">
    <property type="component" value="Unassembled WGS sequence"/>
</dbReference>
<sequence length="900" mass="99033">MASLFCCKYRFKHHQHPGPDAPAPPDEPRSQPRIHRRQTIPKPAASKKEIEKFYREGKELRRTEEEEQERATLRASKKDLGNHEQGNEEDIVVEDPNERPPSVPSKSGTQRTRSTDINIADSEEVDSGNGTETNYYLGPPTAGSSRFSFETTTDRNGVRNKEHYRSSLTFDPGVHEEARPDTVDKTEVSGDVGRPHSRLSTELDNSPKPERLERFSTARSKAQTFWESAASNADDRSVKATFLGDVDLPEVDFSGKHSGDKKGSIPTPIAPKRIAGTLPTIPSKDSGIVPLKKLPFKDIGSSHSILITGDPRAADHQKSSDNHESEHIAFTETTTHQPSRKDSDITVTNIFSRIPSLLKPSVSTFSLDTFVGYSTGSPRTTSPSPPPRLSSMGDPRPAFSVTESITSFSDSDFTSRPITPRLAHLQSSSSIYPSLANSVYSVDEETNSRIGLSRHSNDLSRNFLSDNFSGELVRPGQHDTELWEENGSSLSSKYGTTSSYDNKSPSSTDNRQEKYKNHKLSGTKGVGYGSGHSKGGYLESTQSKSDATNHEKATRESDTGGFHLSLDRTNTVIHRPDYRQIMSSAMGNSAAHSTRNKDSDHSRDGLSASGTEPMLRSVSRGLDRPSNLRHVQTRTDTDDERLDQASQADNQQLKLSRSRSQKFLKPLASGISKMREAVGFTSSARSSSSVHTHEEASEEQSGNPGLDSTIPDSPSRQHNGSKRLPITVAVFDSDGDSPGHRISTMAVSSSHSVNDSTRLGPDSTRRSDSRGHRSVVSIPTHNISRNSTVSSIFRTQRNTTYDDCVIFPFNKDGADDEDIYSDESKDDKRYNASRPETPYLSLDEDVVSQKGEEDGGLLKELGKSSLNWRNVQANVINDRLKTGHDQQPMKEGTMSGKGKI</sequence>
<feature type="compositionally biased region" description="Polar residues" evidence="1">
    <location>
        <begin position="142"/>
        <end position="151"/>
    </location>
</feature>
<feature type="compositionally biased region" description="Basic and acidic residues" evidence="1">
    <location>
        <begin position="253"/>
        <end position="263"/>
    </location>
</feature>
<reference evidence="2 3" key="1">
    <citation type="submission" date="2019-04" db="EMBL/GenBank/DDBJ databases">
        <title>Comparative genomics and transcriptomics to analyze fruiting body development in filamentous ascomycetes.</title>
        <authorList>
            <consortium name="DOE Joint Genome Institute"/>
            <person name="Lutkenhaus R."/>
            <person name="Traeger S."/>
            <person name="Breuer J."/>
            <person name="Kuo A."/>
            <person name="Lipzen A."/>
            <person name="Pangilinan J."/>
            <person name="Dilworth D."/>
            <person name="Sandor L."/>
            <person name="Poggeler S."/>
            <person name="Barry K."/>
            <person name="Grigoriev I.V."/>
            <person name="Nowrousian M."/>
        </authorList>
    </citation>
    <scope>NUCLEOTIDE SEQUENCE [LARGE SCALE GENOMIC DNA]</scope>
    <source>
        <strain evidence="2 3">CBS 389.68</strain>
    </source>
</reference>
<gene>
    <name evidence="2" type="ORF">EX30DRAFT_338263</name>
</gene>
<evidence type="ECO:0000256" key="1">
    <source>
        <dbReference type="SAM" id="MobiDB-lite"/>
    </source>
</evidence>
<evidence type="ECO:0000313" key="2">
    <source>
        <dbReference type="EMBL" id="TGZ83646.1"/>
    </source>
</evidence>
<feature type="compositionally biased region" description="Basic and acidic residues" evidence="1">
    <location>
        <begin position="547"/>
        <end position="558"/>
    </location>
</feature>
<keyword evidence="3" id="KW-1185">Reference proteome</keyword>